<dbReference type="Pfam" id="PF18998">
    <property type="entry name" value="Flg_new_2"/>
    <property type="match status" value="5"/>
</dbReference>
<evidence type="ECO:0000313" key="2">
    <source>
        <dbReference type="EMBL" id="EPF47852.1"/>
    </source>
</evidence>
<name>S3LTN0_9SPIR</name>
<dbReference type="HOGENOM" id="CLU_348126_0_0_12"/>
<dbReference type="PATRIC" id="fig|1125702.3.peg.115"/>
<dbReference type="Pfam" id="PF03415">
    <property type="entry name" value="Peptidase_C11"/>
    <property type="match status" value="1"/>
</dbReference>
<proteinExistence type="predicted"/>
<evidence type="ECO:0000259" key="1">
    <source>
        <dbReference type="Pfam" id="PF18998"/>
    </source>
</evidence>
<keyword evidence="3" id="KW-1185">Reference proteome</keyword>
<dbReference type="PROSITE" id="PS51257">
    <property type="entry name" value="PROKAR_LIPOPROTEIN"/>
    <property type="match status" value="1"/>
</dbReference>
<feature type="domain" description="Bacterial repeat" evidence="1">
    <location>
        <begin position="187"/>
        <end position="256"/>
    </location>
</feature>
<comment type="caution">
    <text evidence="2">The sequence shown here is derived from an EMBL/GenBank/DDBJ whole genome shotgun (WGS) entry which is preliminary data.</text>
</comment>
<protein>
    <recommendedName>
        <fullName evidence="1">Bacterial repeat domain-containing protein</fullName>
    </recommendedName>
</protein>
<dbReference type="AlphaFoldDB" id="S3LTN0"/>
<sequence length="810" mass="89221">MCIRYRSILVSSVVVFVLSIVLSGCNAPLEAIVERKPVQYMITIEKTAGGEVKVSPAKESYKKGEVVIISAQADEEHRFKEWKGSINTQENPCTVTVNGSMTILAYFTAIPKYRLITSAGTGGTIVSSAGDKNEFLEKEQCILTAQAEAGYEFVQWEGDVSSTSDKLYLTFDKNYQIYARFKKLTEYTLTANAGTGGKIVNSANKIVFSPGEQCTLTAQADAGYEFVQWEGDATGTSDKLYLTFDKNYQIYARFKKLTEYTLTANAGTGGKIVNSANKIVFSPGEQCTLTAQADAGYEFVQWEGDATGTSDKLYLTFDKNYQIYARFKAVPDIYTVTVTQSGNGNVIRSSTKAQYAHNERLMLKAEAARGWMFKQWNGVSEAQKYEKEIEVIVNTHKSVSAEFIKRKWTYVIYMAGDNELEGEAMRALNEVEGVDWRGQDVSVLALIDRHPGYDASDGNWSGTRLYEIRYDKAGVNSTIISERLDCAILGLSKGIDSELDMSGVYILSGILDYAKDAYQAEQYGLIVWGHGSGWKGMGKDETSGGSVMKISRLGQAVKDKGLSIIGFDTGFAGNMEVMYEVKGAGQYGIGSSGSGSADGWAYGKVFEQFFASGKDGEGFCRAVIAAYKERYRGISGAEITVCQLNKLEAVYEAYERMSKEVSEAIVNKPVAEKVKEIMTRHVREYRNSQYPSDVYVDMKDSAEKFKAKAGELTADTGKQQRIREAADSVVQAVQAAATSGWIEGIGEAGHLGIYLVQKATAQAEEGAHENGYIRGSGEAEQCTFVKKSEWWAVQAGKNKSVLDKIYYEYR</sequence>
<accession>S3LTN0</accession>
<dbReference type="PANTHER" id="PTHR37835">
    <property type="entry name" value="ALPHA-CLOSTRIPAIN"/>
    <property type="match status" value="1"/>
</dbReference>
<evidence type="ECO:0000313" key="3">
    <source>
        <dbReference type="Proteomes" id="UP000014605"/>
    </source>
</evidence>
<dbReference type="InterPro" id="IPR044060">
    <property type="entry name" value="Bacterial_rp_domain"/>
</dbReference>
<dbReference type="EMBL" id="ATFC01000001">
    <property type="protein sequence ID" value="EPF47852.1"/>
    <property type="molecule type" value="Genomic_DNA"/>
</dbReference>
<dbReference type="Proteomes" id="UP000014605">
    <property type="component" value="Unassembled WGS sequence"/>
</dbReference>
<feature type="domain" description="Bacterial repeat" evidence="1">
    <location>
        <begin position="260"/>
        <end position="330"/>
    </location>
</feature>
<feature type="domain" description="Bacterial repeat" evidence="1">
    <location>
        <begin position="334"/>
        <end position="404"/>
    </location>
</feature>
<feature type="domain" description="Bacterial repeat" evidence="1">
    <location>
        <begin position="40"/>
        <end position="110"/>
    </location>
</feature>
<dbReference type="Gene3D" id="3.40.50.11970">
    <property type="match status" value="1"/>
</dbReference>
<feature type="domain" description="Bacterial repeat" evidence="1">
    <location>
        <begin position="113"/>
        <end position="183"/>
    </location>
</feature>
<organism evidence="2 3">
    <name type="scientific">Treponema vincentii F0403</name>
    <dbReference type="NCBI Taxonomy" id="1125702"/>
    <lineage>
        <taxon>Bacteria</taxon>
        <taxon>Pseudomonadati</taxon>
        <taxon>Spirochaetota</taxon>
        <taxon>Spirochaetia</taxon>
        <taxon>Spirochaetales</taxon>
        <taxon>Treponemataceae</taxon>
        <taxon>Treponema</taxon>
    </lineage>
</organism>
<dbReference type="InterPro" id="IPR005077">
    <property type="entry name" value="Peptidase_C11"/>
</dbReference>
<reference evidence="2 3" key="1">
    <citation type="submission" date="2013-04" db="EMBL/GenBank/DDBJ databases">
        <title>The Genome Sequence of Treponema vincentii F0403.</title>
        <authorList>
            <consortium name="The Broad Institute Genomics Platform"/>
            <person name="Earl A."/>
            <person name="Ward D."/>
            <person name="Feldgarden M."/>
            <person name="Gevers D."/>
            <person name="Leonetti C."/>
            <person name="Izard J."/>
            <person name="Walker B."/>
            <person name="Young S."/>
            <person name="Zeng Q."/>
            <person name="Gargeya S."/>
            <person name="Fitzgerald M."/>
            <person name="Haas B."/>
            <person name="Abouelleil A."/>
            <person name="Allen A.W."/>
            <person name="Alvarado L."/>
            <person name="Arachchi H.M."/>
            <person name="Berlin A.M."/>
            <person name="Chapman S.B."/>
            <person name="Gainer-Dewar J."/>
            <person name="Goldberg J."/>
            <person name="Griggs A."/>
            <person name="Gujja S."/>
            <person name="Hansen M."/>
            <person name="Howarth C."/>
            <person name="Imamovic A."/>
            <person name="Ireland A."/>
            <person name="Larimer J."/>
            <person name="McCowan C."/>
            <person name="Murphy C."/>
            <person name="Pearson M."/>
            <person name="Poon T.W."/>
            <person name="Priest M."/>
            <person name="Roberts A."/>
            <person name="Saif S."/>
            <person name="Shea T."/>
            <person name="Sisk P."/>
            <person name="Sykes S."/>
            <person name="Wortman J."/>
            <person name="Nusbaum C."/>
            <person name="Birren B."/>
        </authorList>
    </citation>
    <scope>NUCLEOTIDE SEQUENCE [LARGE SCALE GENOMIC DNA]</scope>
    <source>
        <strain evidence="2 3">F0403</strain>
    </source>
</reference>
<dbReference type="PANTHER" id="PTHR37835:SF1">
    <property type="entry name" value="ALPHA-CLOSTRIPAIN"/>
    <property type="match status" value="1"/>
</dbReference>
<gene>
    <name evidence="2" type="ORF">HMPREF1222_00112</name>
</gene>